<gene>
    <name evidence="3" type="ORF">GCM10011492_01100</name>
</gene>
<dbReference type="Gene3D" id="3.20.20.150">
    <property type="entry name" value="Divalent-metal-dependent TIM barrel enzymes"/>
    <property type="match status" value="1"/>
</dbReference>
<feature type="domain" description="Xylose isomerase-like TIM barrel" evidence="2">
    <location>
        <begin position="26"/>
        <end position="177"/>
    </location>
</feature>
<dbReference type="Pfam" id="PF01261">
    <property type="entry name" value="AP_endonuc_2"/>
    <property type="match status" value="1"/>
</dbReference>
<reference evidence="3" key="1">
    <citation type="journal article" date="2014" name="Int. J. Syst. Evol. Microbiol.">
        <title>Complete genome sequence of Corynebacterium casei LMG S-19264T (=DSM 44701T), isolated from a smear-ripened cheese.</title>
        <authorList>
            <consortium name="US DOE Joint Genome Institute (JGI-PGF)"/>
            <person name="Walter F."/>
            <person name="Albersmeier A."/>
            <person name="Kalinowski J."/>
            <person name="Ruckert C."/>
        </authorList>
    </citation>
    <scope>NUCLEOTIDE SEQUENCE</scope>
    <source>
        <strain evidence="3">CGMCC 1.15085</strain>
    </source>
</reference>
<dbReference type="PANTHER" id="PTHR12110">
    <property type="entry name" value="HYDROXYPYRUVATE ISOMERASE"/>
    <property type="match status" value="1"/>
</dbReference>
<dbReference type="RefSeq" id="WP_229749341.1">
    <property type="nucleotide sequence ID" value="NZ_BMHI01000001.1"/>
</dbReference>
<dbReference type="InterPro" id="IPR013022">
    <property type="entry name" value="Xyl_isomerase-like_TIM-brl"/>
</dbReference>
<keyword evidence="3" id="KW-0413">Isomerase</keyword>
<dbReference type="EMBL" id="BMHI01000001">
    <property type="protein sequence ID" value="GGB15196.1"/>
    <property type="molecule type" value="Genomic_DNA"/>
</dbReference>
<keyword evidence="4" id="KW-1185">Reference proteome</keyword>
<evidence type="ECO:0000313" key="3">
    <source>
        <dbReference type="EMBL" id="GGB15196.1"/>
    </source>
</evidence>
<evidence type="ECO:0000313" key="4">
    <source>
        <dbReference type="Proteomes" id="UP000636793"/>
    </source>
</evidence>
<comment type="caution">
    <text evidence="3">The sequence shown here is derived from an EMBL/GenBank/DDBJ whole genome shotgun (WGS) entry which is preliminary data.</text>
</comment>
<organism evidence="3 4">
    <name type="scientific">Flexivirga endophytica</name>
    <dbReference type="NCBI Taxonomy" id="1849103"/>
    <lineage>
        <taxon>Bacteria</taxon>
        <taxon>Bacillati</taxon>
        <taxon>Actinomycetota</taxon>
        <taxon>Actinomycetes</taxon>
        <taxon>Micrococcales</taxon>
        <taxon>Dermacoccaceae</taxon>
        <taxon>Flexivirga</taxon>
    </lineage>
</organism>
<keyword evidence="1" id="KW-0119">Carbohydrate metabolism</keyword>
<sequence>MNPDGWMGHTGICSVTFRQLPPAELVEATAAAGLHRIEWGSDVHAPPDDAGALDNVRGLTAAAGLTVTSYGSYWRAGDNDPAPEPADRPPPSIEQLVSAATRIGAPRIRVWAGSAGSAECPAGQRDRIVRDLRHAAEVGAVSGIQIGLELHRLTLTDTVESTLRLLDEVGHDNLATYWQPRVDEPATDAIDGLRRLVDRVCAVHVFSWWPFADRLPLADRAQLWQGVTALLRERADPLDLLLEFVPDDDPAVLPREAAALRSWLPPDASGDDAQP</sequence>
<dbReference type="InterPro" id="IPR050312">
    <property type="entry name" value="IolE/XylAMocC-like"/>
</dbReference>
<evidence type="ECO:0000259" key="2">
    <source>
        <dbReference type="Pfam" id="PF01261"/>
    </source>
</evidence>
<dbReference type="GO" id="GO:0016853">
    <property type="term" value="F:isomerase activity"/>
    <property type="evidence" value="ECO:0007669"/>
    <property type="project" value="UniProtKB-KW"/>
</dbReference>
<reference evidence="3" key="2">
    <citation type="submission" date="2020-09" db="EMBL/GenBank/DDBJ databases">
        <authorList>
            <person name="Sun Q."/>
            <person name="Zhou Y."/>
        </authorList>
    </citation>
    <scope>NUCLEOTIDE SEQUENCE</scope>
    <source>
        <strain evidence="3">CGMCC 1.15085</strain>
    </source>
</reference>
<dbReference type="Proteomes" id="UP000636793">
    <property type="component" value="Unassembled WGS sequence"/>
</dbReference>
<name>A0A916WNM8_9MICO</name>
<protein>
    <submittedName>
        <fullName evidence="3">Sugar phosphate isomerase</fullName>
    </submittedName>
</protein>
<dbReference type="SUPFAM" id="SSF51658">
    <property type="entry name" value="Xylose isomerase-like"/>
    <property type="match status" value="1"/>
</dbReference>
<dbReference type="PANTHER" id="PTHR12110:SF41">
    <property type="entry name" value="INOSOSE DEHYDRATASE"/>
    <property type="match status" value="1"/>
</dbReference>
<proteinExistence type="predicted"/>
<dbReference type="InterPro" id="IPR036237">
    <property type="entry name" value="Xyl_isomerase-like_sf"/>
</dbReference>
<evidence type="ECO:0000256" key="1">
    <source>
        <dbReference type="ARBA" id="ARBA00023277"/>
    </source>
</evidence>
<accession>A0A916WNM8</accession>
<dbReference type="AlphaFoldDB" id="A0A916WNM8"/>